<dbReference type="Pfam" id="PF07888">
    <property type="entry name" value="CALCOCO1"/>
    <property type="match status" value="1"/>
</dbReference>
<evidence type="ECO:0000256" key="6">
    <source>
        <dbReference type="PROSITE-ProRule" id="PRU01253"/>
    </source>
</evidence>
<dbReference type="Gene3D" id="6.20.250.40">
    <property type="match status" value="1"/>
</dbReference>
<sequence length="810" mass="93931">METSNFAHVIFQNVGKSFLPQAPLECHYTLTPYITPHPKDWVGIFKVGWSTARDYYTFLWSPMPEKYEQGSTVHRTVVFQGYYVPKSDGEFYQFCYVTHAGDIRGASTPFQFRSATPTEELLTVTEDDSNSDILVVTTKTGLLEQHVEEAQQERRELLKAMQLLQEEKQQLQEEQRRLAREREQERETCCLLRTHNQELLRSSQGLSEEREEVRKRLTEATDRVRQLEEDLLSVTQRGLQKETELDRLRDHLKKLTAERDSFESQLKNEKDERDLYKAHLRSTELENTKLSAELQMLKAVELNREVTIAQFQEELERLRACVAQRDSLEKELQANKAEKAELAHVREQLRQAEEQLQASRQQANLLASELRDSATTRDHTMTELYCARVEANKLRASLADAQAECQRMENQLDRMRSTAEKVVAEAELQREVEELKLRLHMAAEHYKEKYRECQRLRRQVAKLNTPESQTSKVIVNRTLGKQQGRHTSISTNNTYSQQYDTKNRNRAVAHFHGMTTAEGAAKARDVAQRVWLESEGRPLGETDREQTHSVEEELAMMEEKWREQCVINETLKQRLADEEERFRVQIAERAREVTELKRNLAKAIRDKEQLQEVKQQIFGSSESEMCPITAYKIQIMSLESGRPADLQYGNPYSTDTTKDHVDVASCPENMARPPPEAPRSGARGWNQEVVCIQPSRSTTPPENMEHPPPDTRNFSKASDGAPLTCDHQSGRLSETRGSFCFDSRSDVHKRCPLCEVIFPPHFEQRSFEQHVESHWKVCPVCAEQFPLNCQQQLFERHVLTHFDGHVLNFE</sequence>
<dbReference type="GO" id="GO:0008270">
    <property type="term" value="F:zinc ion binding"/>
    <property type="evidence" value="ECO:0007669"/>
    <property type="project" value="UniProtKB-KW"/>
</dbReference>
<evidence type="ECO:0000256" key="2">
    <source>
        <dbReference type="ARBA" id="ARBA00022771"/>
    </source>
</evidence>
<keyword evidence="3" id="KW-0862">Zinc</keyword>
<comment type="function">
    <text evidence="5">May have anti-apoptotic activity.</text>
</comment>
<keyword evidence="2 6" id="KW-0863">Zinc-finger</keyword>
<reference evidence="10" key="1">
    <citation type="journal article" date="2004" name="Nature">
        <title>Genome duplication in the teleost fish Tetraodon nigroviridis reveals the early vertebrate proto-karyotype.</title>
        <authorList>
            <person name="Jaillon O."/>
            <person name="Aury J.-M."/>
            <person name="Brunet F."/>
            <person name="Petit J.-L."/>
            <person name="Stange-Thomann N."/>
            <person name="Mauceli E."/>
            <person name="Bouneau L."/>
            <person name="Fischer C."/>
            <person name="Ozouf-Costaz C."/>
            <person name="Bernot A."/>
            <person name="Nicaud S."/>
            <person name="Jaffe D."/>
            <person name="Fisher S."/>
            <person name="Lutfalla G."/>
            <person name="Dossat C."/>
            <person name="Segurens B."/>
            <person name="Dasilva C."/>
            <person name="Salanoubat M."/>
            <person name="Levy M."/>
            <person name="Boudet N."/>
            <person name="Castellano S."/>
            <person name="Anthouard V."/>
            <person name="Jubin C."/>
            <person name="Castelli V."/>
            <person name="Katinka M."/>
            <person name="Vacherie B."/>
            <person name="Biemont C."/>
            <person name="Skalli Z."/>
            <person name="Cattolico L."/>
            <person name="Poulain J."/>
            <person name="De Berardinis V."/>
            <person name="Cruaud C."/>
            <person name="Duprat S."/>
            <person name="Brottier P."/>
            <person name="Coutanceau J.-P."/>
            <person name="Gouzy J."/>
            <person name="Parra G."/>
            <person name="Lardier G."/>
            <person name="Chapple C."/>
            <person name="McKernan K.J."/>
            <person name="McEwan P."/>
            <person name="Bosak S."/>
            <person name="Kellis M."/>
            <person name="Volff J.-N."/>
            <person name="Guigo R."/>
            <person name="Zody M.C."/>
            <person name="Mesirov J."/>
            <person name="Lindblad-Toh K."/>
            <person name="Birren B."/>
            <person name="Nusbaum C."/>
            <person name="Kahn D."/>
            <person name="Robinson-Rechavi M."/>
            <person name="Laudet V."/>
            <person name="Schachter V."/>
            <person name="Quetier F."/>
            <person name="Saurin W."/>
            <person name="Scarpelli C."/>
            <person name="Wincker P."/>
            <person name="Lander E.S."/>
            <person name="Weissenbach J."/>
            <person name="Roest Crollius H."/>
        </authorList>
    </citation>
    <scope>NUCLEOTIDE SEQUENCE [LARGE SCALE GENOMIC DNA]</scope>
</reference>
<proteinExistence type="predicted"/>
<dbReference type="InterPro" id="IPR041641">
    <property type="entry name" value="CALCOCO1/2_Zn_UBZ1"/>
</dbReference>
<accession>H3C6X8</accession>
<dbReference type="Ensembl" id="ENSTNIT00000001356.1">
    <property type="protein sequence ID" value="ENSTNIP00000003999.1"/>
    <property type="gene ID" value="ENSTNIG00000009205.1"/>
</dbReference>
<dbReference type="Gene3D" id="2.60.40.2840">
    <property type="match status" value="1"/>
</dbReference>
<evidence type="ECO:0000256" key="4">
    <source>
        <dbReference type="ARBA" id="ARBA00023054"/>
    </source>
</evidence>
<evidence type="ECO:0000313" key="10">
    <source>
        <dbReference type="Proteomes" id="UP000007303"/>
    </source>
</evidence>
<protein>
    <submittedName>
        <fullName evidence="9">Tax1 (human T-cell leukemia virus type I) binding protein 1a</fullName>
    </submittedName>
</protein>
<feature type="domain" description="UBZ1-type" evidence="8">
    <location>
        <begin position="748"/>
        <end position="774"/>
    </location>
</feature>
<feature type="domain" description="UBZ1-type" evidence="8">
    <location>
        <begin position="775"/>
        <end position="801"/>
    </location>
</feature>
<keyword evidence="4 7" id="KW-0175">Coiled coil</keyword>
<dbReference type="Pfam" id="PF18112">
    <property type="entry name" value="Zn-C2H2_12"/>
    <property type="match status" value="2"/>
</dbReference>
<dbReference type="PANTHER" id="PTHR31915">
    <property type="entry name" value="SKICH DOMAIN-CONTAINING PROTEIN"/>
    <property type="match status" value="1"/>
</dbReference>
<dbReference type="PANTHER" id="PTHR31915:SF7">
    <property type="entry name" value="TAX1-BINDING PROTEIN 1 HOMOLOG A"/>
    <property type="match status" value="1"/>
</dbReference>
<feature type="coiled-coil region" evidence="7">
    <location>
        <begin position="568"/>
        <end position="613"/>
    </location>
</feature>
<evidence type="ECO:0000256" key="7">
    <source>
        <dbReference type="SAM" id="Coils"/>
    </source>
</evidence>
<dbReference type="CDD" id="cd21969">
    <property type="entry name" value="Zn-C2H2_TAX1BP1_rpt1"/>
    <property type="match status" value="1"/>
</dbReference>
<feature type="coiled-coil region" evidence="7">
    <location>
        <begin position="143"/>
        <end position="445"/>
    </location>
</feature>
<name>H3C6X8_TETNG</name>
<dbReference type="PROSITE" id="PS51905">
    <property type="entry name" value="ZF_UBZ1"/>
    <property type="match status" value="2"/>
</dbReference>
<reference evidence="9" key="2">
    <citation type="submission" date="2025-08" db="UniProtKB">
        <authorList>
            <consortium name="Ensembl"/>
        </authorList>
    </citation>
    <scope>IDENTIFICATION</scope>
</reference>
<dbReference type="Proteomes" id="UP000007303">
    <property type="component" value="Unassembled WGS sequence"/>
</dbReference>
<reference evidence="9" key="3">
    <citation type="submission" date="2025-09" db="UniProtKB">
        <authorList>
            <consortium name="Ensembl"/>
        </authorList>
    </citation>
    <scope>IDENTIFICATION</scope>
</reference>
<keyword evidence="10" id="KW-1185">Reference proteome</keyword>
<evidence type="ECO:0000256" key="5">
    <source>
        <dbReference type="ARBA" id="ARBA00054517"/>
    </source>
</evidence>
<keyword evidence="1" id="KW-0479">Metal-binding</keyword>
<dbReference type="InterPro" id="IPR041611">
    <property type="entry name" value="SKICH"/>
</dbReference>
<evidence type="ECO:0000313" key="9">
    <source>
        <dbReference type="Ensembl" id="ENSTNIP00000003999.1"/>
    </source>
</evidence>
<evidence type="ECO:0000259" key="8">
    <source>
        <dbReference type="PROSITE" id="PS51905"/>
    </source>
</evidence>
<dbReference type="Pfam" id="PF17751">
    <property type="entry name" value="SKICH"/>
    <property type="match status" value="1"/>
</dbReference>
<dbReference type="InterPro" id="IPR051002">
    <property type="entry name" value="UBA_autophagy_assoc_protein"/>
</dbReference>
<dbReference type="FunFam" id="2.60.40.2840:FF:000002">
    <property type="entry name" value="Tax1-binding protein 1 isoform 2"/>
    <property type="match status" value="1"/>
</dbReference>
<dbReference type="GeneTree" id="ENSGT00950000183025"/>
<dbReference type="CDD" id="cd21970">
    <property type="entry name" value="Zn-C2H2_TAX1BP1_rpt2"/>
    <property type="match status" value="1"/>
</dbReference>
<evidence type="ECO:0000256" key="1">
    <source>
        <dbReference type="ARBA" id="ARBA00022723"/>
    </source>
</evidence>
<dbReference type="AlphaFoldDB" id="H3C6X8"/>
<evidence type="ECO:0000256" key="3">
    <source>
        <dbReference type="ARBA" id="ARBA00022833"/>
    </source>
</evidence>
<organism evidence="9 10">
    <name type="scientific">Tetraodon nigroviridis</name>
    <name type="common">Spotted green pufferfish</name>
    <name type="synonym">Chelonodon nigroviridis</name>
    <dbReference type="NCBI Taxonomy" id="99883"/>
    <lineage>
        <taxon>Eukaryota</taxon>
        <taxon>Metazoa</taxon>
        <taxon>Chordata</taxon>
        <taxon>Craniata</taxon>
        <taxon>Vertebrata</taxon>
        <taxon>Euteleostomi</taxon>
        <taxon>Actinopterygii</taxon>
        <taxon>Neopterygii</taxon>
        <taxon>Teleostei</taxon>
        <taxon>Neoteleostei</taxon>
        <taxon>Acanthomorphata</taxon>
        <taxon>Eupercaria</taxon>
        <taxon>Tetraodontiformes</taxon>
        <taxon>Tetradontoidea</taxon>
        <taxon>Tetraodontidae</taxon>
        <taxon>Tetraodon</taxon>
    </lineage>
</organism>
<dbReference type="InterPro" id="IPR012852">
    <property type="entry name" value="CALCOCO1-like"/>
</dbReference>